<evidence type="ECO:0000313" key="3">
    <source>
        <dbReference type="EMBL" id="KAK1625729.1"/>
    </source>
</evidence>
<dbReference type="SUPFAM" id="SSF53474">
    <property type="entry name" value="alpha/beta-Hydrolases"/>
    <property type="match status" value="1"/>
</dbReference>
<dbReference type="Gene3D" id="3.40.50.1820">
    <property type="entry name" value="alpha/beta hydrolase"/>
    <property type="match status" value="1"/>
</dbReference>
<gene>
    <name evidence="3" type="ORF">BDP81DRAFT_463761</name>
</gene>
<dbReference type="Pfam" id="PF09994">
    <property type="entry name" value="T6SS_Tle1-like_cat"/>
    <property type="match status" value="1"/>
</dbReference>
<dbReference type="PANTHER" id="PTHR33840">
    <property type="match status" value="1"/>
</dbReference>
<dbReference type="RefSeq" id="XP_060441724.1">
    <property type="nucleotide sequence ID" value="XM_060594062.1"/>
</dbReference>
<name>A0AAI9ZJG5_9PEZI</name>
<dbReference type="EMBL" id="JAHMHQ010000019">
    <property type="protein sequence ID" value="KAK1625729.1"/>
    <property type="molecule type" value="Genomic_DNA"/>
</dbReference>
<feature type="region of interest" description="Disordered" evidence="1">
    <location>
        <begin position="366"/>
        <end position="385"/>
    </location>
</feature>
<dbReference type="Proteomes" id="UP001243989">
    <property type="component" value="Unassembled WGS sequence"/>
</dbReference>
<dbReference type="InterPro" id="IPR018712">
    <property type="entry name" value="Tle1-like_cat"/>
</dbReference>
<feature type="domain" description="T6SS Phospholipase effector Tle1-like catalytic" evidence="2">
    <location>
        <begin position="10"/>
        <end position="284"/>
    </location>
</feature>
<dbReference type="GeneID" id="85478924"/>
<dbReference type="AlphaFoldDB" id="A0AAI9ZJG5"/>
<proteinExistence type="predicted"/>
<dbReference type="InterPro" id="IPR029058">
    <property type="entry name" value="AB_hydrolase_fold"/>
</dbReference>
<evidence type="ECO:0000256" key="1">
    <source>
        <dbReference type="SAM" id="MobiDB-lite"/>
    </source>
</evidence>
<protein>
    <submittedName>
        <fullName evidence="3">Peptidoglycan binding domain-containing protein</fullName>
    </submittedName>
</protein>
<dbReference type="PANTHER" id="PTHR33840:SF1">
    <property type="entry name" value="TLE1 PHOSPHOLIPASE DOMAIN-CONTAINING PROTEIN"/>
    <property type="match status" value="1"/>
</dbReference>
<evidence type="ECO:0000259" key="2">
    <source>
        <dbReference type="Pfam" id="PF09994"/>
    </source>
</evidence>
<comment type="caution">
    <text evidence="3">The sequence shown here is derived from an EMBL/GenBank/DDBJ whole genome shotgun (WGS) entry which is preliminary data.</text>
</comment>
<organism evidence="3 4">
    <name type="scientific">Colletotrichum phormii</name>
    <dbReference type="NCBI Taxonomy" id="359342"/>
    <lineage>
        <taxon>Eukaryota</taxon>
        <taxon>Fungi</taxon>
        <taxon>Dikarya</taxon>
        <taxon>Ascomycota</taxon>
        <taxon>Pezizomycotina</taxon>
        <taxon>Sordariomycetes</taxon>
        <taxon>Hypocreomycetidae</taxon>
        <taxon>Glomerellales</taxon>
        <taxon>Glomerellaceae</taxon>
        <taxon>Colletotrichum</taxon>
        <taxon>Colletotrichum acutatum species complex</taxon>
    </lineage>
</organism>
<accession>A0AAI9ZJG5</accession>
<keyword evidence="4" id="KW-1185">Reference proteome</keyword>
<evidence type="ECO:0000313" key="4">
    <source>
        <dbReference type="Proteomes" id="UP001243989"/>
    </source>
</evidence>
<reference evidence="3" key="1">
    <citation type="submission" date="2021-06" db="EMBL/GenBank/DDBJ databases">
        <title>Comparative genomics, transcriptomics and evolutionary studies reveal genomic signatures of adaptation to plant cell wall in hemibiotrophic fungi.</title>
        <authorList>
            <consortium name="DOE Joint Genome Institute"/>
            <person name="Baroncelli R."/>
            <person name="Diaz J.F."/>
            <person name="Benocci T."/>
            <person name="Peng M."/>
            <person name="Battaglia E."/>
            <person name="Haridas S."/>
            <person name="Andreopoulos W."/>
            <person name="Labutti K."/>
            <person name="Pangilinan J."/>
            <person name="Floch G.L."/>
            <person name="Makela M.R."/>
            <person name="Henrissat B."/>
            <person name="Grigoriev I.V."/>
            <person name="Crouch J.A."/>
            <person name="De Vries R.P."/>
            <person name="Sukno S.A."/>
            <person name="Thon M.R."/>
        </authorList>
    </citation>
    <scope>NUCLEOTIDE SEQUENCE</scope>
    <source>
        <strain evidence="3">CBS 102054</strain>
    </source>
</reference>
<sequence length="540" mass="59758">MASTSRGAHKRLIVCCDGTWMDSLGSKSAEPQSNGTRISRLLRRTCQEGTHQIIMYHLGVGSSDSAVDKFTGGLFGVGLDQAIREVYNFICTNYVDGDDVILIGFSRGAFTARSVADMIATAVLLTPMGLDHFYAIFEDYENMGDSDRDPSLFLDPEAKWEMDRKSQYEKWLAKNGLTRHTYEDANGVHEINIKAVGVWDTVGALGIPPAPFGNTQVSDRVENAFHALSLDEPRFAFRPALWEKLEGNKTNLRQVWFPGNHAGVGGGWHEQKIATITLAWMCDQLSTVGVEFNPVVSGHPFSFVPGSWSSWIRPKQQLPWANPKICPVKASSIHRDEAKCDGKDRHPAGSAEELWKPLTWSGTTIRHPGTFMRTDPETDQDTDQPLLNTNERIHSSVRVRLACQGLAMDDDGIWDCKPLTRADDGSGLWNLERGSGLNASEADSVKDGKTRELDIDAEGGVSKPFPVEKEDGQWKWVLASKQLNAFPQTSVLPEEPLKGYWERKLLALTAGNPDVWRWAEKNPPLAASGFISISTTSPCK</sequence>